<dbReference type="InterPro" id="IPR036430">
    <property type="entry name" value="RNase_T2-like_sf"/>
</dbReference>
<dbReference type="PANTHER" id="PTHR11240:SF72">
    <property type="entry name" value="RIBONUCLEASE 1"/>
    <property type="match status" value="1"/>
</dbReference>
<comment type="caution">
    <text evidence="3">The sequence shown here is derived from an EMBL/GenBank/DDBJ whole genome shotgun (WGS) entry which is preliminary data.</text>
</comment>
<accession>A0ABC8USG4</accession>
<dbReference type="PROSITE" id="PS00531">
    <property type="entry name" value="RNASE_T2_2"/>
    <property type="match status" value="1"/>
</dbReference>
<keyword evidence="4" id="KW-1185">Reference proteome</keyword>
<evidence type="ECO:0000256" key="2">
    <source>
        <dbReference type="RuleBase" id="RU004328"/>
    </source>
</evidence>
<gene>
    <name evidence="3" type="ORF">ILEXP_LOCUS54032</name>
</gene>
<dbReference type="EMBL" id="CAUOFW020008736">
    <property type="protein sequence ID" value="CAK9183742.1"/>
    <property type="molecule type" value="Genomic_DNA"/>
</dbReference>
<dbReference type="Pfam" id="PF00445">
    <property type="entry name" value="Ribonuclease_T2"/>
    <property type="match status" value="1"/>
</dbReference>
<dbReference type="AlphaFoldDB" id="A0ABC8USG4"/>
<name>A0ABC8USG4_9AQUA</name>
<dbReference type="Proteomes" id="UP001642360">
    <property type="component" value="Unassembled WGS sequence"/>
</dbReference>
<protein>
    <submittedName>
        <fullName evidence="3">Uncharacterized protein</fullName>
    </submittedName>
</protein>
<comment type="similarity">
    <text evidence="1 2">Belongs to the RNase T2 family.</text>
</comment>
<evidence type="ECO:0000313" key="3">
    <source>
        <dbReference type="EMBL" id="CAK9183742.1"/>
    </source>
</evidence>
<evidence type="ECO:0000313" key="4">
    <source>
        <dbReference type="Proteomes" id="UP001642360"/>
    </source>
</evidence>
<organism evidence="3 4">
    <name type="scientific">Ilex paraguariensis</name>
    <name type="common">yerba mate</name>
    <dbReference type="NCBI Taxonomy" id="185542"/>
    <lineage>
        <taxon>Eukaryota</taxon>
        <taxon>Viridiplantae</taxon>
        <taxon>Streptophyta</taxon>
        <taxon>Embryophyta</taxon>
        <taxon>Tracheophyta</taxon>
        <taxon>Spermatophyta</taxon>
        <taxon>Magnoliopsida</taxon>
        <taxon>eudicotyledons</taxon>
        <taxon>Gunneridae</taxon>
        <taxon>Pentapetalae</taxon>
        <taxon>asterids</taxon>
        <taxon>campanulids</taxon>
        <taxon>Aquifoliales</taxon>
        <taxon>Aquifoliaceae</taxon>
        <taxon>Ilex</taxon>
    </lineage>
</organism>
<dbReference type="PANTHER" id="PTHR11240">
    <property type="entry name" value="RIBONUCLEASE T2"/>
    <property type="match status" value="1"/>
</dbReference>
<proteinExistence type="inferred from homology"/>
<evidence type="ECO:0000256" key="1">
    <source>
        <dbReference type="ARBA" id="ARBA00007469"/>
    </source>
</evidence>
<reference evidence="3 4" key="1">
    <citation type="submission" date="2024-02" db="EMBL/GenBank/DDBJ databases">
        <authorList>
            <person name="Vignale AGUSTIN F."/>
            <person name="Sosa J E."/>
            <person name="Modenutti C."/>
        </authorList>
    </citation>
    <scope>NUCLEOTIDE SEQUENCE [LARGE SCALE GENOMIC DNA]</scope>
</reference>
<sequence>MVDVWWWKFRGWISDLRSRMQKEWPTMACPSSDGLQFWAHEWNKHGTCSESVLDQHKYFAAALNLKNQVNLLQGLSMESIKDAIKGATGYSPWIACNVDPSGDTQLYQIYQCVDTSGSNLIECPVLRHGSAVHCKQNSAMLTKAETQIAHTSCPDTKSKPSPVHDLSNTDCCPANSPNLDLHLPAAKKLICIYELITQLLQPAAKHKFHLTINISTPVAILKNTPAQKSSTSSSYSHNPVTMPLTSSLNFIPSRHQFIQLHSFYQTLSSFSI</sequence>
<dbReference type="Gene3D" id="3.90.730.10">
    <property type="entry name" value="Ribonuclease T2-like"/>
    <property type="match status" value="1"/>
</dbReference>
<dbReference type="SUPFAM" id="SSF55895">
    <property type="entry name" value="Ribonuclease Rh-like"/>
    <property type="match status" value="1"/>
</dbReference>
<dbReference type="InterPro" id="IPR033130">
    <property type="entry name" value="RNase_T2_His_AS_2"/>
</dbReference>
<dbReference type="InterPro" id="IPR001568">
    <property type="entry name" value="RNase_T2-like"/>
</dbReference>